<dbReference type="Proteomes" id="UP001501251">
    <property type="component" value="Unassembled WGS sequence"/>
</dbReference>
<name>A0ABP8AEK5_9ACTN</name>
<proteinExistence type="predicted"/>
<protein>
    <submittedName>
        <fullName evidence="1">Uncharacterized protein</fullName>
    </submittedName>
</protein>
<dbReference type="RefSeq" id="WP_344915158.1">
    <property type="nucleotide sequence ID" value="NZ_BAABAQ010000001.1"/>
</dbReference>
<dbReference type="EMBL" id="BAABAQ010000001">
    <property type="protein sequence ID" value="GAA4182625.1"/>
    <property type="molecule type" value="Genomic_DNA"/>
</dbReference>
<reference evidence="2" key="1">
    <citation type="journal article" date="2019" name="Int. J. Syst. Evol. Microbiol.">
        <title>The Global Catalogue of Microorganisms (GCM) 10K type strain sequencing project: providing services to taxonomists for standard genome sequencing and annotation.</title>
        <authorList>
            <consortium name="The Broad Institute Genomics Platform"/>
            <consortium name="The Broad Institute Genome Sequencing Center for Infectious Disease"/>
            <person name="Wu L."/>
            <person name="Ma J."/>
        </authorList>
    </citation>
    <scope>NUCLEOTIDE SEQUENCE [LARGE SCALE GENOMIC DNA]</scope>
    <source>
        <strain evidence="2">JCM 17388</strain>
    </source>
</reference>
<sequence>MAVLLFFNELSCGYNATQQEADEAISEFVNMLRKINEWRSGTTLVSEVPFKKIEIIPGYYITQWGNKNANKDAWRRLQRFRDRAPFSSILSTEIANESEYFHDGQQGLGLAAAHLLNGLLVSFKLSPIWDRISIQAGRTLLVESESGELSLREEVVELIHAARCAHAGHHEEWIKQVGLTGLASGQEIWEARDDFYPALRFLPRVERDLRDLPPWWAQPVAMELRRINEAISLWKPDVSPSPAWHSYITPESQTRINKGYVDFEDLDGTVKTFSLHGRFTPLAGRIHFLLVPSNRTATIGYIGRKTGI</sequence>
<accession>A0ABP8AEK5</accession>
<comment type="caution">
    <text evidence="1">The sequence shown here is derived from an EMBL/GenBank/DDBJ whole genome shotgun (WGS) entry which is preliminary data.</text>
</comment>
<gene>
    <name evidence="1" type="ORF">GCM10022252_08820</name>
</gene>
<evidence type="ECO:0000313" key="2">
    <source>
        <dbReference type="Proteomes" id="UP001501251"/>
    </source>
</evidence>
<evidence type="ECO:0000313" key="1">
    <source>
        <dbReference type="EMBL" id="GAA4182625.1"/>
    </source>
</evidence>
<keyword evidence="2" id="KW-1185">Reference proteome</keyword>
<organism evidence="1 2">
    <name type="scientific">Streptosporangium oxazolinicum</name>
    <dbReference type="NCBI Taxonomy" id="909287"/>
    <lineage>
        <taxon>Bacteria</taxon>
        <taxon>Bacillati</taxon>
        <taxon>Actinomycetota</taxon>
        <taxon>Actinomycetes</taxon>
        <taxon>Streptosporangiales</taxon>
        <taxon>Streptosporangiaceae</taxon>
        <taxon>Streptosporangium</taxon>
    </lineage>
</organism>